<keyword evidence="2" id="KW-1185">Reference proteome</keyword>
<accession>A0ABW4FX05</accession>
<reference evidence="2" key="1">
    <citation type="journal article" date="2019" name="Int. J. Syst. Evol. Microbiol.">
        <title>The Global Catalogue of Microorganisms (GCM) 10K type strain sequencing project: providing services to taxonomists for standard genome sequencing and annotation.</title>
        <authorList>
            <consortium name="The Broad Institute Genomics Platform"/>
            <consortium name="The Broad Institute Genome Sequencing Center for Infectious Disease"/>
            <person name="Wu L."/>
            <person name="Ma J."/>
        </authorList>
    </citation>
    <scope>NUCLEOTIDE SEQUENCE [LARGE SCALE GENOMIC DNA]</scope>
    <source>
        <strain evidence="2">JCM 12165</strain>
    </source>
</reference>
<sequence length="89" mass="8981">MPSAPMRSGGDVVAKAEVGDGRLDVLEAVGGVFEQMWDPFAIALVGGVEGGGDEAGAGQAFGVEARGLLLHSAHRVGDDDGGTLFAKRT</sequence>
<name>A0ABW4FX05_9PSEU</name>
<evidence type="ECO:0000313" key="2">
    <source>
        <dbReference type="Proteomes" id="UP001597145"/>
    </source>
</evidence>
<comment type="caution">
    <text evidence="1">The sequence shown here is derived from an EMBL/GenBank/DDBJ whole genome shotgun (WGS) entry which is preliminary data.</text>
</comment>
<dbReference type="EMBL" id="JBHUCP010000039">
    <property type="protein sequence ID" value="MFD1534629.1"/>
    <property type="molecule type" value="Genomic_DNA"/>
</dbReference>
<protein>
    <submittedName>
        <fullName evidence="1">Uncharacterized protein</fullName>
    </submittedName>
</protein>
<dbReference type="RefSeq" id="WP_343977994.1">
    <property type="nucleotide sequence ID" value="NZ_BAAAJG010000010.1"/>
</dbReference>
<organism evidence="1 2">
    <name type="scientific">Pseudonocardia aurantiaca</name>
    <dbReference type="NCBI Taxonomy" id="75290"/>
    <lineage>
        <taxon>Bacteria</taxon>
        <taxon>Bacillati</taxon>
        <taxon>Actinomycetota</taxon>
        <taxon>Actinomycetes</taxon>
        <taxon>Pseudonocardiales</taxon>
        <taxon>Pseudonocardiaceae</taxon>
        <taxon>Pseudonocardia</taxon>
    </lineage>
</organism>
<dbReference type="Proteomes" id="UP001597145">
    <property type="component" value="Unassembled WGS sequence"/>
</dbReference>
<evidence type="ECO:0000313" key="1">
    <source>
        <dbReference type="EMBL" id="MFD1534629.1"/>
    </source>
</evidence>
<gene>
    <name evidence="1" type="ORF">ACFSCY_34950</name>
</gene>
<proteinExistence type="predicted"/>